<accession>A0A1B6D2H5</accession>
<dbReference type="InterPro" id="IPR007884">
    <property type="entry name" value="METL9"/>
</dbReference>
<gene>
    <name evidence="1" type="ORF">g.11488</name>
</gene>
<name>A0A1B6D2H5_9HEMI</name>
<dbReference type="GO" id="GO:0106370">
    <property type="term" value="F:protein-L-histidine N-pros-methyltransferase activity"/>
    <property type="evidence" value="ECO:0007669"/>
    <property type="project" value="InterPro"/>
</dbReference>
<dbReference type="Pfam" id="PF05219">
    <property type="entry name" value="DREV"/>
    <property type="match status" value="1"/>
</dbReference>
<reference evidence="1" key="1">
    <citation type="submission" date="2015-12" db="EMBL/GenBank/DDBJ databases">
        <title>De novo transcriptome assembly of four potential Pierce s Disease insect vectors from Arizona vineyards.</title>
        <authorList>
            <person name="Tassone E.E."/>
        </authorList>
    </citation>
    <scope>NUCLEOTIDE SEQUENCE</scope>
</reference>
<evidence type="ECO:0000313" key="1">
    <source>
        <dbReference type="EMBL" id="JAS19902.1"/>
    </source>
</evidence>
<protein>
    <recommendedName>
        <fullName evidence="2">Methyltransferase type 11 domain-containing protein</fullName>
    </recommendedName>
</protein>
<dbReference type="AlphaFoldDB" id="A0A1B6D2H5"/>
<dbReference type="SUPFAM" id="SSF53335">
    <property type="entry name" value="S-adenosyl-L-methionine-dependent methyltransferases"/>
    <property type="match status" value="1"/>
</dbReference>
<sequence>MRWALKKRGFRVLEINRWSEKQYDAVYCLNLLDRCDEPLTILQQIKTTLKPGGKVIIAIVLPVHQYVESKYPNHLPKQWLPIKGCTFEEQSNSFINDVLHPAGFTVEKWTRLPYLCEGDIQQAYYWLDDAVFIAKINS</sequence>
<dbReference type="PANTHER" id="PTHR12890:SF0">
    <property type="entry name" value="PROTEIN-L-HISTIDINE N-PROS-METHYLTRANSFERASE"/>
    <property type="match status" value="1"/>
</dbReference>
<dbReference type="EMBL" id="GEDC01017396">
    <property type="protein sequence ID" value="JAS19902.1"/>
    <property type="molecule type" value="Transcribed_RNA"/>
</dbReference>
<dbReference type="PANTHER" id="PTHR12890">
    <property type="entry name" value="DREV PROTEIN"/>
    <property type="match status" value="1"/>
</dbReference>
<evidence type="ECO:0008006" key="2">
    <source>
        <dbReference type="Google" id="ProtNLM"/>
    </source>
</evidence>
<proteinExistence type="predicted"/>
<dbReference type="InterPro" id="IPR029063">
    <property type="entry name" value="SAM-dependent_MTases_sf"/>
</dbReference>
<dbReference type="Gene3D" id="3.40.50.150">
    <property type="entry name" value="Vaccinia Virus protein VP39"/>
    <property type="match status" value="1"/>
</dbReference>
<organism evidence="1">
    <name type="scientific">Clastoptera arizonana</name>
    <name type="common">Arizona spittle bug</name>
    <dbReference type="NCBI Taxonomy" id="38151"/>
    <lineage>
        <taxon>Eukaryota</taxon>
        <taxon>Metazoa</taxon>
        <taxon>Ecdysozoa</taxon>
        <taxon>Arthropoda</taxon>
        <taxon>Hexapoda</taxon>
        <taxon>Insecta</taxon>
        <taxon>Pterygota</taxon>
        <taxon>Neoptera</taxon>
        <taxon>Paraneoptera</taxon>
        <taxon>Hemiptera</taxon>
        <taxon>Auchenorrhyncha</taxon>
        <taxon>Cercopoidea</taxon>
        <taxon>Clastopteridae</taxon>
        <taxon>Clastoptera</taxon>
    </lineage>
</organism>